<dbReference type="Pfam" id="PF00069">
    <property type="entry name" value="Pkinase"/>
    <property type="match status" value="1"/>
</dbReference>
<dbReference type="PROSITE" id="PS00107">
    <property type="entry name" value="PROTEIN_KINASE_ATP"/>
    <property type="match status" value="1"/>
</dbReference>
<proteinExistence type="predicted"/>
<dbReference type="Proteomes" id="UP001498469">
    <property type="component" value="Unassembled WGS sequence"/>
</dbReference>
<name>A0ABU7UNG5_9CLOT</name>
<dbReference type="EMBL" id="JAZHFS010000009">
    <property type="protein sequence ID" value="MEF2112945.1"/>
    <property type="molecule type" value="Genomic_DNA"/>
</dbReference>
<evidence type="ECO:0000313" key="3">
    <source>
        <dbReference type="EMBL" id="MEF2112945.1"/>
    </source>
</evidence>
<keyword evidence="3" id="KW-0418">Kinase</keyword>
<keyword evidence="4" id="KW-1185">Reference proteome</keyword>
<dbReference type="GeneID" id="83593304"/>
<dbReference type="InterPro" id="IPR000719">
    <property type="entry name" value="Prot_kinase_dom"/>
</dbReference>
<organism evidence="3 4">
    <name type="scientific">Clostridium frigoriphilum</name>
    <dbReference type="NCBI Taxonomy" id="443253"/>
    <lineage>
        <taxon>Bacteria</taxon>
        <taxon>Bacillati</taxon>
        <taxon>Bacillota</taxon>
        <taxon>Clostridia</taxon>
        <taxon>Eubacteriales</taxon>
        <taxon>Clostridiaceae</taxon>
        <taxon>Clostridium</taxon>
    </lineage>
</organism>
<gene>
    <name evidence="3" type="ORF">SJI18_11580</name>
</gene>
<dbReference type="GO" id="GO:0016301">
    <property type="term" value="F:kinase activity"/>
    <property type="evidence" value="ECO:0007669"/>
    <property type="project" value="UniProtKB-KW"/>
</dbReference>
<evidence type="ECO:0000259" key="2">
    <source>
        <dbReference type="PROSITE" id="PS50011"/>
    </source>
</evidence>
<dbReference type="PANTHER" id="PTHR24347">
    <property type="entry name" value="SERINE/THREONINE-PROTEIN KINASE"/>
    <property type="match status" value="1"/>
</dbReference>
<keyword evidence="1" id="KW-0547">Nucleotide-binding</keyword>
<feature type="binding site" evidence="1">
    <location>
        <position position="62"/>
    </location>
    <ligand>
        <name>ATP</name>
        <dbReference type="ChEBI" id="CHEBI:30616"/>
    </ligand>
</feature>
<feature type="domain" description="Protein kinase" evidence="2">
    <location>
        <begin position="27"/>
        <end position="341"/>
    </location>
</feature>
<dbReference type="InterPro" id="IPR017441">
    <property type="entry name" value="Protein_kinase_ATP_BS"/>
</dbReference>
<sequence>MLGEDRLYEFKEGKLYISNKEIYLLKYKFIKILGNGASGVVLKGIDTLTDREVAIKIWLPRKNCKYPDKTRFLEEIKKVSKLNSSRIVQLYDANYIDENYFYAVFELVDGKTLKEWLSEGKGIDDRYKITCLICEEMELVHDKKIYHGDLHTKNIMITDNDDIKLLDFNTSIFARRKQDDPHKREGKLILETGLKLLPEENEYKFLDEKISECPPVCVPKVLLSLAQMIWKAETCTSELDDYGKNLFIFSFGEYITKAPFFNLNSIVKYFVRCNYENKYIYLLLGYISHVCKEKLNRQYNLNIEPLKLNENNMSELIRVYNEWRIEFIKRIEEVNLPYSNL</sequence>
<comment type="caution">
    <text evidence="3">The sequence shown here is derived from an EMBL/GenBank/DDBJ whole genome shotgun (WGS) entry which is preliminary data.</text>
</comment>
<evidence type="ECO:0000256" key="1">
    <source>
        <dbReference type="PROSITE-ProRule" id="PRU10141"/>
    </source>
</evidence>
<protein>
    <submittedName>
        <fullName evidence="3">Protein kinase</fullName>
    </submittedName>
</protein>
<dbReference type="PROSITE" id="PS50011">
    <property type="entry name" value="PROTEIN_KINASE_DOM"/>
    <property type="match status" value="1"/>
</dbReference>
<dbReference type="RefSeq" id="WP_216248110.1">
    <property type="nucleotide sequence ID" value="NZ_JAZHFS010000009.1"/>
</dbReference>
<accession>A0ABU7UNG5</accession>
<evidence type="ECO:0000313" key="4">
    <source>
        <dbReference type="Proteomes" id="UP001498469"/>
    </source>
</evidence>
<reference evidence="3 4" key="1">
    <citation type="submission" date="2023-11" db="EMBL/GenBank/DDBJ databases">
        <title>Draft genome sequence of a psychrophilic Clostridium strain from permafrost water brine.</title>
        <authorList>
            <person name="Shcherbakova V.A."/>
            <person name="Trubitsyn V.E."/>
            <person name="Zakharyuk A.G."/>
        </authorList>
    </citation>
    <scope>NUCLEOTIDE SEQUENCE [LARGE SCALE GENOMIC DNA]</scope>
    <source>
        <strain evidence="3 4">14F</strain>
    </source>
</reference>
<keyword evidence="1" id="KW-0067">ATP-binding</keyword>
<keyword evidence="3" id="KW-0808">Transferase</keyword>